<keyword evidence="6 7" id="KW-0472">Membrane</keyword>
<protein>
    <submittedName>
        <fullName evidence="8">MFS transporter</fullName>
    </submittedName>
</protein>
<name>A0A369B7Z3_9ENTE</name>
<dbReference type="Gene3D" id="1.20.1250.20">
    <property type="entry name" value="MFS general substrate transporter like domains"/>
    <property type="match status" value="1"/>
</dbReference>
<feature type="transmembrane region" description="Helical" evidence="7">
    <location>
        <begin position="132"/>
        <end position="154"/>
    </location>
</feature>
<evidence type="ECO:0000313" key="8">
    <source>
        <dbReference type="EMBL" id="RSU04323.1"/>
    </source>
</evidence>
<dbReference type="AlphaFoldDB" id="A0A369B7Z3"/>
<dbReference type="InterPro" id="IPR020846">
    <property type="entry name" value="MFS_dom"/>
</dbReference>
<organism evidence="8 9">
    <name type="scientific">Vagococcus fluvialis</name>
    <dbReference type="NCBI Taxonomy" id="2738"/>
    <lineage>
        <taxon>Bacteria</taxon>
        <taxon>Bacillati</taxon>
        <taxon>Bacillota</taxon>
        <taxon>Bacilli</taxon>
        <taxon>Lactobacillales</taxon>
        <taxon>Enterococcaceae</taxon>
        <taxon>Vagococcus</taxon>
    </lineage>
</organism>
<feature type="transmembrane region" description="Helical" evidence="7">
    <location>
        <begin position="296"/>
        <end position="312"/>
    </location>
</feature>
<dbReference type="EMBL" id="NGJX01000002">
    <property type="protein sequence ID" value="RSU04323.1"/>
    <property type="molecule type" value="Genomic_DNA"/>
</dbReference>
<feature type="transmembrane region" description="Helical" evidence="7">
    <location>
        <begin position="243"/>
        <end position="266"/>
    </location>
</feature>
<feature type="transmembrane region" description="Helical" evidence="7">
    <location>
        <begin position="98"/>
        <end position="120"/>
    </location>
</feature>
<gene>
    <name evidence="8" type="ORF">CBF32_02805</name>
</gene>
<feature type="transmembrane region" description="Helical" evidence="7">
    <location>
        <begin position="273"/>
        <end position="290"/>
    </location>
</feature>
<feature type="transmembrane region" description="Helical" evidence="7">
    <location>
        <begin position="7"/>
        <end position="29"/>
    </location>
</feature>
<dbReference type="PROSITE" id="PS00216">
    <property type="entry name" value="SUGAR_TRANSPORT_1"/>
    <property type="match status" value="1"/>
</dbReference>
<dbReference type="GO" id="GO:0005886">
    <property type="term" value="C:plasma membrane"/>
    <property type="evidence" value="ECO:0007669"/>
    <property type="project" value="UniProtKB-SubCell"/>
</dbReference>
<evidence type="ECO:0000256" key="6">
    <source>
        <dbReference type="ARBA" id="ARBA00023136"/>
    </source>
</evidence>
<evidence type="ECO:0000256" key="4">
    <source>
        <dbReference type="ARBA" id="ARBA00022692"/>
    </source>
</evidence>
<dbReference type="GO" id="GO:0022857">
    <property type="term" value="F:transmembrane transporter activity"/>
    <property type="evidence" value="ECO:0007669"/>
    <property type="project" value="InterPro"/>
</dbReference>
<feature type="transmembrane region" description="Helical" evidence="7">
    <location>
        <begin position="333"/>
        <end position="354"/>
    </location>
</feature>
<accession>A0A369B7Z3</accession>
<dbReference type="Proteomes" id="UP000288197">
    <property type="component" value="Unassembled WGS sequence"/>
</dbReference>
<keyword evidence="3" id="KW-0813">Transport</keyword>
<dbReference type="GeneID" id="63145120"/>
<feature type="transmembrane region" description="Helical" evidence="7">
    <location>
        <begin position="73"/>
        <end position="92"/>
    </location>
</feature>
<dbReference type="PROSITE" id="PS50850">
    <property type="entry name" value="MFS"/>
    <property type="match status" value="1"/>
</dbReference>
<dbReference type="InterPro" id="IPR011701">
    <property type="entry name" value="MFS"/>
</dbReference>
<evidence type="ECO:0000256" key="7">
    <source>
        <dbReference type="SAM" id="Phobius"/>
    </source>
</evidence>
<evidence type="ECO:0000256" key="3">
    <source>
        <dbReference type="ARBA" id="ARBA00022448"/>
    </source>
</evidence>
<reference evidence="8 9" key="1">
    <citation type="submission" date="2017-05" db="EMBL/GenBank/DDBJ databases">
        <title>Vagococcus spp. assemblies.</title>
        <authorList>
            <person name="Gulvik C.A."/>
        </authorList>
    </citation>
    <scope>NUCLEOTIDE SEQUENCE [LARGE SCALE GENOMIC DNA]</scope>
    <source>
        <strain evidence="8 9">NCFB 2497</strain>
    </source>
</reference>
<evidence type="ECO:0000256" key="2">
    <source>
        <dbReference type="ARBA" id="ARBA00007520"/>
    </source>
</evidence>
<comment type="similarity">
    <text evidence="2">Belongs to the major facilitator superfamily. TCR/Tet family.</text>
</comment>
<dbReference type="InterPro" id="IPR036259">
    <property type="entry name" value="MFS_trans_sf"/>
</dbReference>
<feature type="transmembrane region" description="Helical" evidence="7">
    <location>
        <begin position="160"/>
        <end position="180"/>
    </location>
</feature>
<dbReference type="Pfam" id="PF07690">
    <property type="entry name" value="MFS_1"/>
    <property type="match status" value="1"/>
</dbReference>
<keyword evidence="5 7" id="KW-1133">Transmembrane helix</keyword>
<evidence type="ECO:0000256" key="1">
    <source>
        <dbReference type="ARBA" id="ARBA00004651"/>
    </source>
</evidence>
<dbReference type="CDD" id="cd17325">
    <property type="entry name" value="MFS_MdtG_SLC18_like"/>
    <property type="match status" value="1"/>
</dbReference>
<comment type="caution">
    <text evidence="8">The sequence shown here is derived from an EMBL/GenBank/DDBJ whole genome shotgun (WGS) entry which is preliminary data.</text>
</comment>
<evidence type="ECO:0000313" key="9">
    <source>
        <dbReference type="Proteomes" id="UP000288197"/>
    </source>
</evidence>
<dbReference type="PANTHER" id="PTHR23504">
    <property type="entry name" value="MAJOR FACILITATOR SUPERFAMILY DOMAIN-CONTAINING PROTEIN 10"/>
    <property type="match status" value="1"/>
</dbReference>
<comment type="subcellular location">
    <subcellularLocation>
        <location evidence="1">Cell membrane</location>
        <topology evidence="1">Multi-pass membrane protein</topology>
    </subcellularLocation>
</comment>
<dbReference type="InterPro" id="IPR005829">
    <property type="entry name" value="Sugar_transporter_CS"/>
</dbReference>
<dbReference type="RefSeq" id="WP_114288466.1">
    <property type="nucleotide sequence ID" value="NZ_CP081461.1"/>
</dbReference>
<proteinExistence type="inferred from homology"/>
<keyword evidence="9" id="KW-1185">Reference proteome</keyword>
<evidence type="ECO:0000256" key="5">
    <source>
        <dbReference type="ARBA" id="ARBA00022989"/>
    </source>
</evidence>
<feature type="transmembrane region" description="Helical" evidence="7">
    <location>
        <begin position="41"/>
        <end position="61"/>
    </location>
</feature>
<dbReference type="PRINTS" id="PR01035">
    <property type="entry name" value="TCRTETA"/>
</dbReference>
<dbReference type="PANTHER" id="PTHR23504:SF115">
    <property type="entry name" value="MULTIDRUG RESISTANCE PROTEIN 2"/>
    <property type="match status" value="1"/>
</dbReference>
<dbReference type="InterPro" id="IPR001958">
    <property type="entry name" value="Tet-R_TetA/multi-R_MdtG-like"/>
</dbReference>
<feature type="transmembrane region" description="Helical" evidence="7">
    <location>
        <begin position="201"/>
        <end position="223"/>
    </location>
</feature>
<sequence length="394" mass="42754">MKNRNSMLYLAIMNLFIVFLGVGLVIPVMPMLQESMHLSGTTMGLLVSVFAIAQLIASPITGIISDKFGRKKLIAIGMLIFSLSELIFGLAHTVSWLYFSRGLGGIAAALIMPSVTAYVADVTTIEERPKSMGLVSAAISGGFIIGPGLGGFIAHYGMRVPFFVASLLGLIGCILAVLILKEPEKKLVHGQVMKKGAFMDVLKNPVFTFPFVVILISSFGLQAFESIYSIMAVINFGFSTTEIAMIITFSGSLALIFQIVFFDGLIRLMGEVGLIRISFFASSLSIGLIAFTNSNWVVIFSTFVAFLGFDLLRPAITTYLSKRAGEMQGTVNGLNSTFTSFGNIFGPMVAGSLFDLNHFYPYYVSALVLLLTAFLSMFWKKDLIVAEEQTTKEG</sequence>
<dbReference type="OrthoDB" id="9793283at2"/>
<feature type="transmembrane region" description="Helical" evidence="7">
    <location>
        <begin position="360"/>
        <end position="379"/>
    </location>
</feature>
<dbReference type="SUPFAM" id="SSF103473">
    <property type="entry name" value="MFS general substrate transporter"/>
    <property type="match status" value="1"/>
</dbReference>
<keyword evidence="4 7" id="KW-0812">Transmembrane</keyword>